<reference evidence="3 4" key="1">
    <citation type="journal article" date="2023" name="Plants (Basel)">
        <title>Bridging the Gap: Combining Genomics and Transcriptomics Approaches to Understand Stylosanthes scabra, an Orphan Legume from the Brazilian Caatinga.</title>
        <authorList>
            <person name="Ferreira-Neto J.R.C."/>
            <person name="da Silva M.D."/>
            <person name="Binneck E."/>
            <person name="de Melo N.F."/>
            <person name="da Silva R.H."/>
            <person name="de Melo A.L.T.M."/>
            <person name="Pandolfi V."/>
            <person name="Bustamante F.O."/>
            <person name="Brasileiro-Vidal A.C."/>
            <person name="Benko-Iseppon A.M."/>
        </authorList>
    </citation>
    <scope>NUCLEOTIDE SEQUENCE [LARGE SCALE GENOMIC DNA]</scope>
    <source>
        <tissue evidence="3">Leaves</tissue>
    </source>
</reference>
<comment type="caution">
    <text evidence="3">The sequence shown here is derived from an EMBL/GenBank/DDBJ whole genome shotgun (WGS) entry which is preliminary data.</text>
</comment>
<evidence type="ECO:0000256" key="2">
    <source>
        <dbReference type="SAM" id="Phobius"/>
    </source>
</evidence>
<evidence type="ECO:0000313" key="4">
    <source>
        <dbReference type="Proteomes" id="UP001341840"/>
    </source>
</evidence>
<keyword evidence="2" id="KW-0812">Transmembrane</keyword>
<feature type="transmembrane region" description="Helical" evidence="2">
    <location>
        <begin position="45"/>
        <end position="62"/>
    </location>
</feature>
<keyword evidence="2" id="KW-0472">Membrane</keyword>
<keyword evidence="2" id="KW-1133">Transmembrane helix</keyword>
<name>A0ABU6T7T7_9FABA</name>
<keyword evidence="4" id="KW-1185">Reference proteome</keyword>
<sequence>MGGGGMRSLSSVFLLGYKLDARESWEGRVDLITNLMSSLAIGIDIHHMHLFVLFGFAFPWFFRYRSSSGKHAKLSYSPMYLEDFSKLSKLYGSWFFRCRFKLWKEREALLLSDVLEDFSKLSKLYGSWYVKWRIRDVIYINKRVEFAYNALNQEIQKCKHELEKCKNCQQIKSQVQSLKKAIEAMESTQKTTPSEFSQLSVLDTASKT</sequence>
<proteinExistence type="predicted"/>
<keyword evidence="1" id="KW-0175">Coiled coil</keyword>
<dbReference type="EMBL" id="JASCZI010090677">
    <property type="protein sequence ID" value="MED6144766.1"/>
    <property type="molecule type" value="Genomic_DNA"/>
</dbReference>
<evidence type="ECO:0000256" key="1">
    <source>
        <dbReference type="SAM" id="Coils"/>
    </source>
</evidence>
<evidence type="ECO:0000313" key="3">
    <source>
        <dbReference type="EMBL" id="MED6144766.1"/>
    </source>
</evidence>
<gene>
    <name evidence="3" type="ORF">PIB30_018614</name>
</gene>
<organism evidence="3 4">
    <name type="scientific">Stylosanthes scabra</name>
    <dbReference type="NCBI Taxonomy" id="79078"/>
    <lineage>
        <taxon>Eukaryota</taxon>
        <taxon>Viridiplantae</taxon>
        <taxon>Streptophyta</taxon>
        <taxon>Embryophyta</taxon>
        <taxon>Tracheophyta</taxon>
        <taxon>Spermatophyta</taxon>
        <taxon>Magnoliopsida</taxon>
        <taxon>eudicotyledons</taxon>
        <taxon>Gunneridae</taxon>
        <taxon>Pentapetalae</taxon>
        <taxon>rosids</taxon>
        <taxon>fabids</taxon>
        <taxon>Fabales</taxon>
        <taxon>Fabaceae</taxon>
        <taxon>Papilionoideae</taxon>
        <taxon>50 kb inversion clade</taxon>
        <taxon>dalbergioids sensu lato</taxon>
        <taxon>Dalbergieae</taxon>
        <taxon>Pterocarpus clade</taxon>
        <taxon>Stylosanthes</taxon>
    </lineage>
</organism>
<accession>A0ABU6T7T7</accession>
<protein>
    <submittedName>
        <fullName evidence="3">Uncharacterized protein</fullName>
    </submittedName>
</protein>
<feature type="coiled-coil region" evidence="1">
    <location>
        <begin position="141"/>
        <end position="188"/>
    </location>
</feature>
<dbReference type="Proteomes" id="UP001341840">
    <property type="component" value="Unassembled WGS sequence"/>
</dbReference>